<reference evidence="2 3" key="1">
    <citation type="submission" date="2018-11" db="EMBL/GenBank/DDBJ databases">
        <authorList>
            <person name="Zhou Z."/>
            <person name="Wang G."/>
        </authorList>
    </citation>
    <scope>NUCLEOTIDE SEQUENCE [LARGE SCALE GENOMIC DNA]</scope>
    <source>
        <strain evidence="2 3">KCTC42998</strain>
    </source>
</reference>
<feature type="transmembrane region" description="Helical" evidence="1">
    <location>
        <begin position="90"/>
        <end position="108"/>
    </location>
</feature>
<feature type="transmembrane region" description="Helical" evidence="1">
    <location>
        <begin position="342"/>
        <end position="360"/>
    </location>
</feature>
<gene>
    <name evidence="2" type="ORF">EHT87_01000</name>
</gene>
<accession>A0A3P1CUX6</accession>
<protein>
    <recommendedName>
        <fullName evidence="4">Glycosyltransferase RgtA/B/C/D-like domain-containing protein</fullName>
    </recommendedName>
</protein>
<keyword evidence="1" id="KW-0812">Transmembrane</keyword>
<sequence>MIPSKKHLSILLGFLVTLTFLTYYHRNPTGDDAWFAEQAYWLQKIGIIRSNFFSGLLGWDNQILVSHKLFLLVGASFIKLFGYQLPVVQFVGFLSFCIFIGEVVFYLYRKEKAIYSWYLLALLILIFSNRLLIKMSFENRPEIMLAALGFGSFLVLQNEKPSLWKAMWAGLLAGLALLVHLNGVIYLLAGLGSLLYLRHYKPAITFAFAGGLTGLLYFMDVFLATDGFNVWYHQFRHDPATQNAFGLYSKLVVMLTYPRLFFYSPEEIALSLLLVFLLWSQRSVIKAVPLGLKVYSFFLFFSFWLITKKNSGLYCVLFMPFMFALVYELYRSRPFITVGLKIVLSLYFIIGLYGTIEIIIKNFTTEYLPVSYKNLRKSIPTAKTGLVPLTFFFNEYEQYPFLLGYDTYKHTMKDSVSSSDGMAKWANQNGVGFILMDYKLSKEDWYPRAGTARLPFYQLHFFDGRFAVYAHQ</sequence>
<evidence type="ECO:0000313" key="3">
    <source>
        <dbReference type="Proteomes" id="UP000274271"/>
    </source>
</evidence>
<feature type="transmembrane region" description="Helical" evidence="1">
    <location>
        <begin position="114"/>
        <end position="133"/>
    </location>
</feature>
<evidence type="ECO:0000256" key="1">
    <source>
        <dbReference type="SAM" id="Phobius"/>
    </source>
</evidence>
<organism evidence="2 3">
    <name type="scientific">Larkinella knui</name>
    <dbReference type="NCBI Taxonomy" id="2025310"/>
    <lineage>
        <taxon>Bacteria</taxon>
        <taxon>Pseudomonadati</taxon>
        <taxon>Bacteroidota</taxon>
        <taxon>Cytophagia</taxon>
        <taxon>Cytophagales</taxon>
        <taxon>Spirosomataceae</taxon>
        <taxon>Larkinella</taxon>
    </lineage>
</organism>
<comment type="caution">
    <text evidence="2">The sequence shown here is derived from an EMBL/GenBank/DDBJ whole genome shotgun (WGS) entry which is preliminary data.</text>
</comment>
<name>A0A3P1CUX6_9BACT</name>
<dbReference type="AlphaFoldDB" id="A0A3P1CUX6"/>
<proteinExistence type="predicted"/>
<feature type="transmembrane region" description="Helical" evidence="1">
    <location>
        <begin position="204"/>
        <end position="224"/>
    </location>
</feature>
<dbReference type="Proteomes" id="UP000274271">
    <property type="component" value="Unassembled WGS sequence"/>
</dbReference>
<evidence type="ECO:0008006" key="4">
    <source>
        <dbReference type="Google" id="ProtNLM"/>
    </source>
</evidence>
<dbReference type="RefSeq" id="WP_124902966.1">
    <property type="nucleotide sequence ID" value="NZ_RQJP01000001.1"/>
</dbReference>
<feature type="transmembrane region" description="Helical" evidence="1">
    <location>
        <begin position="311"/>
        <end position="330"/>
    </location>
</feature>
<keyword evidence="1" id="KW-1133">Transmembrane helix</keyword>
<dbReference type="OrthoDB" id="939363at2"/>
<evidence type="ECO:0000313" key="2">
    <source>
        <dbReference type="EMBL" id="RRB16900.1"/>
    </source>
</evidence>
<keyword evidence="1" id="KW-0472">Membrane</keyword>
<feature type="transmembrane region" description="Helical" evidence="1">
    <location>
        <begin position="168"/>
        <end position="197"/>
    </location>
</feature>
<feature type="transmembrane region" description="Helical" evidence="1">
    <location>
        <begin position="7"/>
        <end position="25"/>
    </location>
</feature>
<feature type="transmembrane region" description="Helical" evidence="1">
    <location>
        <begin position="287"/>
        <end position="305"/>
    </location>
</feature>
<feature type="transmembrane region" description="Helical" evidence="1">
    <location>
        <begin position="260"/>
        <end position="280"/>
    </location>
</feature>
<dbReference type="EMBL" id="RQJP01000001">
    <property type="protein sequence ID" value="RRB16900.1"/>
    <property type="molecule type" value="Genomic_DNA"/>
</dbReference>
<keyword evidence="3" id="KW-1185">Reference proteome</keyword>